<accession>A0A369VX76</accession>
<keyword evidence="2" id="KW-0732">Signal</keyword>
<reference evidence="3 4" key="1">
    <citation type="submission" date="2018-07" db="EMBL/GenBank/DDBJ databases">
        <title>a novel species of Sphingomonas isolated from the rhizosphere soil of Araceae plant.</title>
        <authorList>
            <person name="Zhiyong W."/>
            <person name="Qinglan Z."/>
            <person name="Zhiwei F."/>
            <person name="Ding X."/>
            <person name="Gejiao W."/>
            <person name="Shixue Z."/>
        </authorList>
    </citation>
    <scope>NUCLEOTIDE SEQUENCE [LARGE SCALE GENOMIC DNA]</scope>
    <source>
        <strain evidence="3 4">WZY 27</strain>
    </source>
</reference>
<dbReference type="RefSeq" id="WP_114685769.1">
    <property type="nucleotide sequence ID" value="NZ_QQNB01000001.1"/>
</dbReference>
<keyword evidence="4" id="KW-1185">Reference proteome</keyword>
<feature type="region of interest" description="Disordered" evidence="1">
    <location>
        <begin position="71"/>
        <end position="111"/>
    </location>
</feature>
<gene>
    <name evidence="3" type="ORF">DVW87_00120</name>
</gene>
<dbReference type="EMBL" id="QQNB01000001">
    <property type="protein sequence ID" value="RDE06187.1"/>
    <property type="molecule type" value="Genomic_DNA"/>
</dbReference>
<proteinExistence type="predicted"/>
<protein>
    <submittedName>
        <fullName evidence="3">Uncharacterized protein</fullName>
    </submittedName>
</protein>
<evidence type="ECO:0000256" key="1">
    <source>
        <dbReference type="SAM" id="MobiDB-lite"/>
    </source>
</evidence>
<feature type="chain" id="PRO_5016629315" evidence="2">
    <location>
        <begin position="26"/>
        <end position="244"/>
    </location>
</feature>
<name>A0A369VX76_9SPHN</name>
<evidence type="ECO:0000313" key="4">
    <source>
        <dbReference type="Proteomes" id="UP000253918"/>
    </source>
</evidence>
<sequence>MRARPHSLATLLAATLLLSACGGGADNSQQNLDTLDAELTNSTGGNGRDPVLAAALQDQIMVDPALASQANDDAIRPPSQPLSGAVPPDAGGDAKPQENLASAPPPSADCPQCRAARQALTLGSLAQKAKVPSCSASLRYSASYADRLPAALPLYPDARVSEAAGNDANGCAFRAVSFVSSASVQDMLNWYHARARAGGYAAGHQADGSEHVLAGTRDGAAFTLFVTARPGGGSAVDLLANAGR</sequence>
<evidence type="ECO:0000256" key="2">
    <source>
        <dbReference type="SAM" id="SignalP"/>
    </source>
</evidence>
<comment type="caution">
    <text evidence="3">The sequence shown here is derived from an EMBL/GenBank/DDBJ whole genome shotgun (WGS) entry which is preliminary data.</text>
</comment>
<feature type="signal peptide" evidence="2">
    <location>
        <begin position="1"/>
        <end position="25"/>
    </location>
</feature>
<organism evidence="3 4">
    <name type="scientific">Sphingomonas aracearum</name>
    <dbReference type="NCBI Taxonomy" id="2283317"/>
    <lineage>
        <taxon>Bacteria</taxon>
        <taxon>Pseudomonadati</taxon>
        <taxon>Pseudomonadota</taxon>
        <taxon>Alphaproteobacteria</taxon>
        <taxon>Sphingomonadales</taxon>
        <taxon>Sphingomonadaceae</taxon>
        <taxon>Sphingomonas</taxon>
    </lineage>
</organism>
<dbReference type="PROSITE" id="PS51257">
    <property type="entry name" value="PROKAR_LIPOPROTEIN"/>
    <property type="match status" value="1"/>
</dbReference>
<dbReference type="OrthoDB" id="7405225at2"/>
<dbReference type="Proteomes" id="UP000253918">
    <property type="component" value="Unassembled WGS sequence"/>
</dbReference>
<evidence type="ECO:0000313" key="3">
    <source>
        <dbReference type="EMBL" id="RDE06187.1"/>
    </source>
</evidence>
<dbReference type="AlphaFoldDB" id="A0A369VX76"/>